<dbReference type="GO" id="GO:0005524">
    <property type="term" value="F:ATP binding"/>
    <property type="evidence" value="ECO:0007669"/>
    <property type="project" value="UniProtKB-UniRule"/>
</dbReference>
<feature type="active site" evidence="9">
    <location>
        <position position="9"/>
    </location>
</feature>
<evidence type="ECO:0000256" key="7">
    <source>
        <dbReference type="ARBA" id="ARBA00022840"/>
    </source>
</evidence>
<dbReference type="InterPro" id="IPR013750">
    <property type="entry name" value="GHMP_kinase_C_dom"/>
</dbReference>
<feature type="domain" description="GHMP kinase C-terminal" evidence="11">
    <location>
        <begin position="215"/>
        <end position="270"/>
    </location>
</feature>
<dbReference type="Pfam" id="PF08544">
    <property type="entry name" value="GHMP_kinases_C"/>
    <property type="match status" value="1"/>
</dbReference>
<dbReference type="InterPro" id="IPR014721">
    <property type="entry name" value="Ribsml_uS5_D2-typ_fold_subgr"/>
</dbReference>
<dbReference type="InterPro" id="IPR036554">
    <property type="entry name" value="GHMP_kinase_C_sf"/>
</dbReference>
<evidence type="ECO:0000313" key="12">
    <source>
        <dbReference type="EMBL" id="GFH62693.1"/>
    </source>
</evidence>
<evidence type="ECO:0000256" key="2">
    <source>
        <dbReference type="ARBA" id="ARBA00012052"/>
    </source>
</evidence>
<feature type="active site" evidence="9">
    <location>
        <position position="138"/>
    </location>
</feature>
<gene>
    <name evidence="9 12" type="primary">ispE</name>
    <name evidence="12" type="ORF">ZNDK_0464</name>
</gene>
<dbReference type="EC" id="2.7.1.148" evidence="2 9"/>
<evidence type="ECO:0000256" key="6">
    <source>
        <dbReference type="ARBA" id="ARBA00022777"/>
    </source>
</evidence>
<feature type="binding site" evidence="9">
    <location>
        <begin position="93"/>
        <end position="103"/>
    </location>
    <ligand>
        <name>ATP</name>
        <dbReference type="ChEBI" id="CHEBI:30616"/>
    </ligand>
</feature>
<evidence type="ECO:0000256" key="5">
    <source>
        <dbReference type="ARBA" id="ARBA00022741"/>
    </source>
</evidence>
<evidence type="ECO:0000256" key="1">
    <source>
        <dbReference type="ARBA" id="ARBA00009684"/>
    </source>
</evidence>
<dbReference type="Gene3D" id="3.30.230.10">
    <property type="match status" value="1"/>
</dbReference>
<evidence type="ECO:0000256" key="9">
    <source>
        <dbReference type="HAMAP-Rule" id="MF_00061"/>
    </source>
</evidence>
<dbReference type="Gene3D" id="3.30.70.890">
    <property type="entry name" value="GHMP kinase, C-terminal domain"/>
    <property type="match status" value="1"/>
</dbReference>
<dbReference type="InterPro" id="IPR006204">
    <property type="entry name" value="GHMP_kinase_N_dom"/>
</dbReference>
<dbReference type="HAMAP" id="MF_00061">
    <property type="entry name" value="IspE"/>
    <property type="match status" value="1"/>
</dbReference>
<dbReference type="AlphaFoldDB" id="A0A6L2R5A6"/>
<dbReference type="PIRSF" id="PIRSF010376">
    <property type="entry name" value="IspE"/>
    <property type="match status" value="1"/>
</dbReference>
<evidence type="ECO:0000256" key="8">
    <source>
        <dbReference type="ARBA" id="ARBA00032554"/>
    </source>
</evidence>
<proteinExistence type="inferred from homology"/>
<comment type="pathway">
    <text evidence="9">Isoprenoid biosynthesis; isopentenyl diphosphate biosynthesis via DXP pathway; isopentenyl diphosphate from 1-deoxy-D-xylulose 5-phosphate: step 3/6.</text>
</comment>
<keyword evidence="9" id="KW-0414">Isoprene biosynthesis</keyword>
<reference evidence="12 13" key="1">
    <citation type="journal article" date="2020" name="ISME J.">
        <title>Parallel Reductive Genome Evolution in Desulfovibrio Ectosymbionts Independently Acquired by Trichonympha Protists in the Termite Gut.</title>
        <authorList>
            <person name="Takeuchi M."/>
            <person name="Kuwahara H."/>
            <person name="Murakami T."/>
            <person name="Takahashi K."/>
            <person name="Kajitani R."/>
            <person name="Toyoda A."/>
            <person name="Itoh T."/>
            <person name="Ohkuma M."/>
            <person name="Hongoh Y."/>
        </authorList>
    </citation>
    <scope>NUCLEOTIDE SEQUENCE [LARGE SCALE GENOMIC DNA]</scope>
    <source>
        <strain evidence="12">ZnDsv-02</strain>
    </source>
</reference>
<dbReference type="PANTHER" id="PTHR43527">
    <property type="entry name" value="4-DIPHOSPHOCYTIDYL-2-C-METHYL-D-ERYTHRITOL KINASE, CHLOROPLASTIC"/>
    <property type="match status" value="1"/>
</dbReference>
<comment type="catalytic activity">
    <reaction evidence="9">
        <text>4-CDP-2-C-methyl-D-erythritol + ATP = 4-CDP-2-C-methyl-D-erythritol 2-phosphate + ADP + H(+)</text>
        <dbReference type="Rhea" id="RHEA:18437"/>
        <dbReference type="ChEBI" id="CHEBI:15378"/>
        <dbReference type="ChEBI" id="CHEBI:30616"/>
        <dbReference type="ChEBI" id="CHEBI:57823"/>
        <dbReference type="ChEBI" id="CHEBI:57919"/>
        <dbReference type="ChEBI" id="CHEBI:456216"/>
        <dbReference type="EC" id="2.7.1.148"/>
    </reaction>
</comment>
<comment type="caution">
    <text evidence="12">The sequence shown here is derived from an EMBL/GenBank/DDBJ whole genome shotgun (WGS) entry which is preliminary data.</text>
</comment>
<comment type="similarity">
    <text evidence="1 9">Belongs to the GHMP kinase family. IspE subfamily.</text>
</comment>
<dbReference type="GO" id="GO:0016114">
    <property type="term" value="P:terpenoid biosynthetic process"/>
    <property type="evidence" value="ECO:0007669"/>
    <property type="project" value="UniProtKB-UniRule"/>
</dbReference>
<keyword evidence="4 9" id="KW-0808">Transferase</keyword>
<evidence type="ECO:0000256" key="3">
    <source>
        <dbReference type="ARBA" id="ARBA00017473"/>
    </source>
</evidence>
<dbReference type="Pfam" id="PF00288">
    <property type="entry name" value="GHMP_kinases_N"/>
    <property type="match status" value="1"/>
</dbReference>
<evidence type="ECO:0000259" key="11">
    <source>
        <dbReference type="Pfam" id="PF08544"/>
    </source>
</evidence>
<dbReference type="SUPFAM" id="SSF54211">
    <property type="entry name" value="Ribosomal protein S5 domain 2-like"/>
    <property type="match status" value="1"/>
</dbReference>
<comment type="function">
    <text evidence="9">Catalyzes the phosphorylation of the position 2 hydroxy group of 4-diphosphocytidyl-2C-methyl-D-erythritol.</text>
</comment>
<dbReference type="Proteomes" id="UP000505077">
    <property type="component" value="Unassembled WGS sequence"/>
</dbReference>
<sequence>MNAVQAGCKVNLGLRVTGLLADGYHEIDSLFYPLEHPCDHLLITPAAGQGIAVHCNAPDIDPKNNTLTKAYMAFVNATGSAPGIDVVLRKGIPSGAGLGGGSSDAAALLLWLNRTGQRGDAVLDQDALAGAALAVGTDTPFFLQKSPCRVRGIGETLTPVADIFAGFRLVLACPALHVSTAWAYAAFDAMGLPRGAESDLTIQSHRVSKNICSDISGNNDLEAVVFQRYPLLARFKAQFLRQGALIACMSGSGSAVAGLFGPEDDHLAKTAAIALRKRGLRVFLLRL</sequence>
<evidence type="ECO:0000256" key="4">
    <source>
        <dbReference type="ARBA" id="ARBA00022679"/>
    </source>
</evidence>
<keyword evidence="6 9" id="KW-0418">Kinase</keyword>
<protein>
    <recommendedName>
        <fullName evidence="3 9">4-diphosphocytidyl-2-C-methyl-D-erythritol kinase</fullName>
        <shortName evidence="9">CMK</shortName>
        <ecNumber evidence="2 9">2.7.1.148</ecNumber>
    </recommendedName>
    <alternativeName>
        <fullName evidence="8 9">4-(cytidine-5'-diphospho)-2-C-methyl-D-erythritol kinase</fullName>
    </alternativeName>
</protein>
<dbReference type="SUPFAM" id="SSF55060">
    <property type="entry name" value="GHMP Kinase, C-terminal domain"/>
    <property type="match status" value="1"/>
</dbReference>
<keyword evidence="5 9" id="KW-0547">Nucleotide-binding</keyword>
<dbReference type="PANTHER" id="PTHR43527:SF2">
    <property type="entry name" value="4-DIPHOSPHOCYTIDYL-2-C-METHYL-D-ERYTHRITOL KINASE, CHLOROPLASTIC"/>
    <property type="match status" value="1"/>
</dbReference>
<dbReference type="InterPro" id="IPR020568">
    <property type="entry name" value="Ribosomal_Su5_D2-typ_SF"/>
</dbReference>
<dbReference type="InterPro" id="IPR004424">
    <property type="entry name" value="IspE"/>
</dbReference>
<accession>A0A6L2R5A6</accession>
<evidence type="ECO:0000313" key="13">
    <source>
        <dbReference type="Proteomes" id="UP000505077"/>
    </source>
</evidence>
<dbReference type="NCBIfam" id="TIGR00154">
    <property type="entry name" value="ispE"/>
    <property type="match status" value="1"/>
</dbReference>
<feature type="domain" description="GHMP kinase N-terminal" evidence="10">
    <location>
        <begin position="65"/>
        <end position="142"/>
    </location>
</feature>
<dbReference type="UniPathway" id="UPA00056">
    <property type="reaction ID" value="UER00094"/>
</dbReference>
<name>A0A6L2R5A6_9BACT</name>
<dbReference type="EMBL" id="BLLL01000003">
    <property type="protein sequence ID" value="GFH62693.1"/>
    <property type="molecule type" value="Genomic_DNA"/>
</dbReference>
<dbReference type="GO" id="GO:0019288">
    <property type="term" value="P:isopentenyl diphosphate biosynthetic process, methylerythritol 4-phosphate pathway"/>
    <property type="evidence" value="ECO:0007669"/>
    <property type="project" value="UniProtKB-UniRule"/>
</dbReference>
<dbReference type="GO" id="GO:0050515">
    <property type="term" value="F:4-(cytidine 5'-diphospho)-2-C-methyl-D-erythritol kinase activity"/>
    <property type="evidence" value="ECO:0007669"/>
    <property type="project" value="UniProtKB-UniRule"/>
</dbReference>
<evidence type="ECO:0000259" key="10">
    <source>
        <dbReference type="Pfam" id="PF00288"/>
    </source>
</evidence>
<organism evidence="12 13">
    <name type="scientific">Candidatus Desulfovibrio kirbyi</name>
    <dbReference type="NCBI Taxonomy" id="2696086"/>
    <lineage>
        <taxon>Bacteria</taxon>
        <taxon>Pseudomonadati</taxon>
        <taxon>Thermodesulfobacteriota</taxon>
        <taxon>Desulfovibrionia</taxon>
        <taxon>Desulfovibrionales</taxon>
        <taxon>Desulfovibrionaceae</taxon>
        <taxon>Desulfovibrio</taxon>
    </lineage>
</organism>
<keyword evidence="7 9" id="KW-0067">ATP-binding</keyword>